<dbReference type="InterPro" id="IPR017871">
    <property type="entry name" value="ABC_transporter-like_CS"/>
</dbReference>
<dbReference type="PANTHER" id="PTHR42794:SF1">
    <property type="entry name" value="HEMIN IMPORT ATP-BINDING PROTEIN HMUV"/>
    <property type="match status" value="1"/>
</dbReference>
<evidence type="ECO:0000256" key="2">
    <source>
        <dbReference type="ARBA" id="ARBA00022448"/>
    </source>
</evidence>
<proteinExistence type="inferred from homology"/>
<dbReference type="EMBL" id="AP018795">
    <property type="protein sequence ID" value="BBF66093.1"/>
    <property type="molecule type" value="Genomic_DNA"/>
</dbReference>
<evidence type="ECO:0000256" key="1">
    <source>
        <dbReference type="ARBA" id="ARBA00005417"/>
    </source>
</evidence>
<protein>
    <submittedName>
        <fullName evidence="8">Fe(3+) dicitrate transport ATP-binding protein FecE</fullName>
    </submittedName>
</protein>
<dbReference type="NCBIfam" id="TIGR01256">
    <property type="entry name" value="modA"/>
    <property type="match status" value="1"/>
</dbReference>
<keyword evidence="2" id="KW-0813">Transport</keyword>
<dbReference type="PROSITE" id="PS50893">
    <property type="entry name" value="ABC_TRANSPORTER_2"/>
    <property type="match status" value="1"/>
</dbReference>
<evidence type="ECO:0000313" key="9">
    <source>
        <dbReference type="Proteomes" id="UP000280188"/>
    </source>
</evidence>
<reference evidence="8 9" key="1">
    <citation type="journal article" date="2018" name="Microbiol. Resour. Announc.">
        <title>Complete Genome Sequence of Acidithiobacillus ferridurans JCM 18981.</title>
        <authorList>
            <person name="Miyauchi T."/>
            <person name="Kouzuma A."/>
            <person name="Abe T."/>
            <person name="Watanabe K."/>
        </authorList>
    </citation>
    <scope>NUCLEOTIDE SEQUENCE [LARGE SCALE GENOMIC DNA]</scope>
    <source>
        <strain evidence="9">ATCC 33020 / DSM 29468 / JCM 18981 / 11Fe</strain>
    </source>
</reference>
<dbReference type="InterPro" id="IPR003593">
    <property type="entry name" value="AAA+_ATPase"/>
</dbReference>
<dbReference type="Gene3D" id="3.40.190.10">
    <property type="entry name" value="Periplasmic binding protein-like II"/>
    <property type="match status" value="2"/>
</dbReference>
<dbReference type="GO" id="GO:0016887">
    <property type="term" value="F:ATP hydrolysis activity"/>
    <property type="evidence" value="ECO:0007669"/>
    <property type="project" value="InterPro"/>
</dbReference>
<dbReference type="KEGG" id="afj:AFERRID_23110"/>
<evidence type="ECO:0000259" key="7">
    <source>
        <dbReference type="PROSITE" id="PS50893"/>
    </source>
</evidence>
<name>A0A2Z6INR1_ACIFI</name>
<organism evidence="8 9">
    <name type="scientific">Acidithiobacillus ferridurans</name>
    <dbReference type="NCBI Taxonomy" id="1232575"/>
    <lineage>
        <taxon>Bacteria</taxon>
        <taxon>Pseudomonadati</taxon>
        <taxon>Pseudomonadota</taxon>
        <taxon>Acidithiobacillia</taxon>
        <taxon>Acidithiobacillales</taxon>
        <taxon>Acidithiobacillaceae</taxon>
        <taxon>Acidithiobacillus</taxon>
    </lineage>
</organism>
<accession>A0A2Z6INR1</accession>
<keyword evidence="4 8" id="KW-0067">ATP-binding</keyword>
<evidence type="ECO:0000256" key="5">
    <source>
        <dbReference type="ARBA" id="ARBA00022967"/>
    </source>
</evidence>
<dbReference type="SMART" id="SM00382">
    <property type="entry name" value="AAA"/>
    <property type="match status" value="1"/>
</dbReference>
<dbReference type="InterPro" id="IPR005950">
    <property type="entry name" value="ModA"/>
</dbReference>
<dbReference type="Gene3D" id="3.40.50.300">
    <property type="entry name" value="P-loop containing nucleotide triphosphate hydrolases"/>
    <property type="match status" value="1"/>
</dbReference>
<keyword evidence="9" id="KW-1185">Reference proteome</keyword>
<dbReference type="Proteomes" id="UP000280188">
    <property type="component" value="Chromosome"/>
</dbReference>
<evidence type="ECO:0000256" key="3">
    <source>
        <dbReference type="ARBA" id="ARBA00022741"/>
    </source>
</evidence>
<dbReference type="GO" id="GO:0005524">
    <property type="term" value="F:ATP binding"/>
    <property type="evidence" value="ECO:0007669"/>
    <property type="project" value="UniProtKB-KW"/>
</dbReference>
<dbReference type="AlphaFoldDB" id="A0A2Z6INR1"/>
<gene>
    <name evidence="8" type="ORF">AFERRID_23110</name>
</gene>
<comment type="function">
    <text evidence="6">Part of the ABC transporter complex HmuTUV involved in hemin import. Responsible for energy coupling to the transport system.</text>
</comment>
<dbReference type="InterPro" id="IPR003439">
    <property type="entry name" value="ABC_transporter-like_ATP-bd"/>
</dbReference>
<dbReference type="RefSeq" id="WP_225981986.1">
    <property type="nucleotide sequence ID" value="NZ_AP018795.1"/>
</dbReference>
<evidence type="ECO:0000256" key="6">
    <source>
        <dbReference type="ARBA" id="ARBA00037066"/>
    </source>
</evidence>
<keyword evidence="5" id="KW-1278">Translocase</keyword>
<comment type="similarity">
    <text evidence="1">Belongs to the ABC transporter superfamily.</text>
</comment>
<dbReference type="Pfam" id="PF13531">
    <property type="entry name" value="SBP_bac_11"/>
    <property type="match status" value="1"/>
</dbReference>
<dbReference type="PROSITE" id="PS00211">
    <property type="entry name" value="ABC_TRANSPORTER_1"/>
    <property type="match status" value="1"/>
</dbReference>
<dbReference type="InterPro" id="IPR027417">
    <property type="entry name" value="P-loop_NTPase"/>
</dbReference>
<dbReference type="Pfam" id="PF00005">
    <property type="entry name" value="ABC_tran"/>
    <property type="match status" value="1"/>
</dbReference>
<dbReference type="SUPFAM" id="SSF53850">
    <property type="entry name" value="Periplasmic binding protein-like II"/>
    <property type="match status" value="1"/>
</dbReference>
<keyword evidence="3" id="KW-0547">Nucleotide-binding</keyword>
<dbReference type="FunFam" id="3.40.50.300:FF:000134">
    <property type="entry name" value="Iron-enterobactin ABC transporter ATP-binding protein"/>
    <property type="match status" value="1"/>
</dbReference>
<feature type="domain" description="ABC transporter" evidence="7">
    <location>
        <begin position="3"/>
        <end position="238"/>
    </location>
</feature>
<dbReference type="GO" id="GO:0015689">
    <property type="term" value="P:molybdate ion transport"/>
    <property type="evidence" value="ECO:0007669"/>
    <property type="project" value="InterPro"/>
</dbReference>
<dbReference type="CDD" id="cd03214">
    <property type="entry name" value="ABC_Iron-Siderophores_B12_Hemin"/>
    <property type="match status" value="1"/>
</dbReference>
<evidence type="ECO:0000256" key="4">
    <source>
        <dbReference type="ARBA" id="ARBA00022840"/>
    </source>
</evidence>
<dbReference type="PANTHER" id="PTHR42794">
    <property type="entry name" value="HEMIN IMPORT ATP-BINDING PROTEIN HMUV"/>
    <property type="match status" value="1"/>
</dbReference>
<dbReference type="SUPFAM" id="SSF52540">
    <property type="entry name" value="P-loop containing nucleoside triphosphate hydrolases"/>
    <property type="match status" value="1"/>
</dbReference>
<evidence type="ECO:0000313" key="8">
    <source>
        <dbReference type="EMBL" id="BBF66093.1"/>
    </source>
</evidence>
<sequence>MMLRAAHLAYAHGHRMVLEDVSLQLNAGESVALLGANGSGKSTLIRLLLGILKPLRGEIRLRDSDLHALSAKERAQRLAYVPQDHGVVFPFLVRDVVLMGRLPHQSWLGVASAHDREQAEAALARLGISGLAERSYMELSGGQRQLVIIARALAQETPILILDEPVTGLDYGNQHRLMAQIQDLADSGYAILQSSHYPEHALSTANRVILLKDGRVLADGPPIEVLHPQHLRALYDIDTECLETSDGRRVILPKALSSALSQSRRGACLNLSSEEYPMTHTLHIFASLTLAEPFQEIIQGFTSAHPDVSVKPTYGFCGALMEQMAAGASVDVFAPSSEPMLAKAAAQGFVQTDTAVNYARNRLVLVSLMRDYPLAPKLEALMEERYARIAIGDPESVPPGRYARMALEKAGLWQDLEARMQKYPDGLQPLQAVLEGNADAAFVFASTANSASGKVHIVDIPVGVSMHYPVAVTTKSAEPELARAFVVYLQTDAAQKVLEITGFAPALSAQPLLNAF</sequence>